<protein>
    <recommendedName>
        <fullName evidence="6">DUF4175 family protein</fullName>
    </recommendedName>
</protein>
<keyword evidence="5" id="KW-1185">Reference proteome</keyword>
<keyword evidence="3" id="KW-0812">Transmembrane</keyword>
<feature type="region of interest" description="Disordered" evidence="2">
    <location>
        <begin position="936"/>
        <end position="957"/>
    </location>
</feature>
<evidence type="ECO:0008006" key="6">
    <source>
        <dbReference type="Google" id="ProtNLM"/>
    </source>
</evidence>
<dbReference type="RefSeq" id="WP_168137146.1">
    <property type="nucleotide sequence ID" value="NZ_JAAVJR010000002.1"/>
</dbReference>
<accession>A0ABX1CXU3</accession>
<feature type="region of interest" description="Disordered" evidence="2">
    <location>
        <begin position="565"/>
        <end position="591"/>
    </location>
</feature>
<feature type="region of interest" description="Disordered" evidence="2">
    <location>
        <begin position="1023"/>
        <end position="1054"/>
    </location>
</feature>
<comment type="caution">
    <text evidence="4">The sequence shown here is derived from an EMBL/GenBank/DDBJ whole genome shotgun (WGS) entry which is preliminary data.</text>
</comment>
<feature type="coiled-coil region" evidence="1">
    <location>
        <begin position="487"/>
        <end position="537"/>
    </location>
</feature>
<feature type="transmembrane region" description="Helical" evidence="3">
    <location>
        <begin position="152"/>
        <end position="172"/>
    </location>
</feature>
<feature type="compositionally biased region" description="Basic and acidic residues" evidence="2">
    <location>
        <begin position="720"/>
        <end position="746"/>
    </location>
</feature>
<evidence type="ECO:0000256" key="2">
    <source>
        <dbReference type="SAM" id="MobiDB-lite"/>
    </source>
</evidence>
<feature type="compositionally biased region" description="Basic and acidic residues" evidence="2">
    <location>
        <begin position="581"/>
        <end position="591"/>
    </location>
</feature>
<feature type="region of interest" description="Disordered" evidence="2">
    <location>
        <begin position="900"/>
        <end position="920"/>
    </location>
</feature>
<feature type="region of interest" description="Disordered" evidence="2">
    <location>
        <begin position="660"/>
        <end position="746"/>
    </location>
</feature>
<feature type="compositionally biased region" description="Gly residues" evidence="2">
    <location>
        <begin position="902"/>
        <end position="915"/>
    </location>
</feature>
<feature type="compositionally biased region" description="Basic and acidic residues" evidence="2">
    <location>
        <begin position="660"/>
        <end position="709"/>
    </location>
</feature>
<organism evidence="4 5">
    <name type="scientific">Salinimicrobium oceani</name>
    <dbReference type="NCBI Taxonomy" id="2722702"/>
    <lineage>
        <taxon>Bacteria</taxon>
        <taxon>Pseudomonadati</taxon>
        <taxon>Bacteroidota</taxon>
        <taxon>Flavobacteriia</taxon>
        <taxon>Flavobacteriales</taxon>
        <taxon>Flavobacteriaceae</taxon>
        <taxon>Salinimicrobium</taxon>
    </lineage>
</organism>
<evidence type="ECO:0000256" key="3">
    <source>
        <dbReference type="SAM" id="Phobius"/>
    </source>
</evidence>
<dbReference type="Proteomes" id="UP000703674">
    <property type="component" value="Unassembled WGS sequence"/>
</dbReference>
<evidence type="ECO:0000256" key="1">
    <source>
        <dbReference type="SAM" id="Coils"/>
    </source>
</evidence>
<proteinExistence type="predicted"/>
<gene>
    <name evidence="4" type="ORF">HC175_03505</name>
</gene>
<keyword evidence="3" id="KW-0472">Membrane</keyword>
<feature type="transmembrane region" description="Helical" evidence="3">
    <location>
        <begin position="26"/>
        <end position="51"/>
    </location>
</feature>
<evidence type="ECO:0000313" key="4">
    <source>
        <dbReference type="EMBL" id="NJW51977.1"/>
    </source>
</evidence>
<keyword evidence="3" id="KW-1133">Transmembrane helix</keyword>
<dbReference type="EMBL" id="JAAVJR010000002">
    <property type="protein sequence ID" value="NJW51977.1"/>
    <property type="molecule type" value="Genomic_DNA"/>
</dbReference>
<name>A0ABX1CXU3_9FLAO</name>
<evidence type="ECO:0000313" key="5">
    <source>
        <dbReference type="Proteomes" id="UP000703674"/>
    </source>
</evidence>
<feature type="transmembrane region" description="Helical" evidence="3">
    <location>
        <begin position="57"/>
        <end position="79"/>
    </location>
</feature>
<keyword evidence="1" id="KW-0175">Coiled coil</keyword>
<feature type="compositionally biased region" description="Basic and acidic residues" evidence="2">
    <location>
        <begin position="937"/>
        <end position="957"/>
    </location>
</feature>
<reference evidence="4 5" key="1">
    <citation type="submission" date="2020-03" db="EMBL/GenBank/DDBJ databases">
        <title>Salinimicrobium sp. nov, isolated from SCS.</title>
        <authorList>
            <person name="Cao W.R."/>
        </authorList>
    </citation>
    <scope>NUCLEOTIDE SEQUENCE [LARGE SCALE GENOMIC DNA]</scope>
    <source>
        <strain evidence="5">J15B91</strain>
    </source>
</reference>
<sequence length="1093" mass="127115">MDNFQILRRKLEAFIRKFYLNELLKGVIFFIAIGLLYFLFTLLLEYFLWLGSTGRTILFWSFIAVETFLFGRFLVYPLLKLFRISKGIDFTEASRIIGRHFPEVSDKLLNLLQLSNNSKRTDLLIASIEQKSQELRPVPFSTAVDFRKNLPYLKYAAIPVVIILIVAISGRLDIFSGSYERVVNYKTAYEPPAPFSFQVHNTTLKVQENEDLTIQVSTSGRVVPQDVSVHYNGETYYMNKISPGSFVYSFEPARESFEFSLSANNVDSRKYEVEVIKVPKMRNLRMILEYPAHTFLGGETIEGTGNATVPEGTQIHWELQTSATERVAMKQPDTLLLFKREGETFKLQQQVKSMLVYEISTSNNQVQHFERLNYQIRTVADELPELILENQLDSVDGRNHYFYGKVTDDYGIRAVRMIIEAMDSAEDQKIIPIAFGKGNVGEFVSSFPDTLDLQKGMDYQFFFEVIDNDALNGYKRVRSQLFTYRERTEAEEKQQRLQEQREAINGMDGSLEEMKLSEKELEELSRLKKEKEKLNYNDRKRLENFLDRQKQQNKLMENFTEKLKRNLQEESSPQNEEFKEELEKRLSNREEEIQENEKLLEELEKYSEKIQEEGLREKLEELSKNSRNQERSLEQLLELTKKYYVQEKAAQLSRELDELGKKQEEMAGAEEKTGDKVEEEQKAISDETEKVFEELERLQEENEGLKKPQDIPFNPEEQEEVKSQQEKAEKELEQENKEGAKKHQQKAGEKLQEMAQKMQQQMQQGGMEQMQEDASMLRQILDNLVTFSFGQEDLMEEFKKLGGNNSRFPGKLRRQDQLRENFRHVDDSLYALAMRNEMISEKIAKELIDVEYNLEQVLERLGQGDIRAGIGSQQYVVTGANDLAYLLSRILGSMEDMLSGASGSGKGKGQGGGKGDQLPDIIKKQGELNEQMMQELEQGKGRQEERGGQGEGLNGEKESEALFRIFQEQQMLRRALEEELKKEGMDPAGNGVKREMEQIEKKLLEKGFDPQTLQRMQRLEHRLLELEEAQKQQGQKPERESSTSKDSFENETKAAKERIKEYFNTTEILNRQSLPLRPIYKSKVKEYFERRDN</sequence>